<dbReference type="Gramene" id="AUR62040124-RA">
    <property type="protein sequence ID" value="AUR62040124-RA:cds"/>
    <property type="gene ID" value="AUR62040124"/>
</dbReference>
<accession>A0A803N453</accession>
<dbReference type="EnsemblPlants" id="AUR62040124-RA">
    <property type="protein sequence ID" value="AUR62040124-RA:cds"/>
    <property type="gene ID" value="AUR62040124"/>
</dbReference>
<evidence type="ECO:0000256" key="1">
    <source>
        <dbReference type="SAM" id="Coils"/>
    </source>
</evidence>
<sequence length="162" mass="19229">MMHKVHMRPLENREAIILNEFGQPIGPVTPEKDTPSEFSRFLGTIARDYGYAPLIYNSWHYVPNKENTWEYVLNYTPPENGSGIKDAYLAVMGKEYAGRRRLYGEVIDSLIAEVIEIEKLQLVDMRKDLEEEYEKRKTELEAEHAKKMEEFENRRRQWLNKF</sequence>
<reference evidence="2" key="1">
    <citation type="journal article" date="2017" name="Nature">
        <title>The genome of Chenopodium quinoa.</title>
        <authorList>
            <person name="Jarvis D.E."/>
            <person name="Ho Y.S."/>
            <person name="Lightfoot D.J."/>
            <person name="Schmoeckel S.M."/>
            <person name="Li B."/>
            <person name="Borm T.J.A."/>
            <person name="Ohyanagi H."/>
            <person name="Mineta K."/>
            <person name="Michell C.T."/>
            <person name="Saber N."/>
            <person name="Kharbatia N.M."/>
            <person name="Rupper R.R."/>
            <person name="Sharp A.R."/>
            <person name="Dally N."/>
            <person name="Boughton B.A."/>
            <person name="Woo Y.H."/>
            <person name="Gao G."/>
            <person name="Schijlen E.G.W.M."/>
            <person name="Guo X."/>
            <person name="Momin A.A."/>
            <person name="Negrao S."/>
            <person name="Al-Babili S."/>
            <person name="Gehring C."/>
            <person name="Roessner U."/>
            <person name="Jung C."/>
            <person name="Murphy K."/>
            <person name="Arold S.T."/>
            <person name="Gojobori T."/>
            <person name="van der Linden C.G."/>
            <person name="van Loo E.N."/>
            <person name="Jellen E.N."/>
            <person name="Maughan P.J."/>
            <person name="Tester M."/>
        </authorList>
    </citation>
    <scope>NUCLEOTIDE SEQUENCE [LARGE SCALE GENOMIC DNA]</scope>
    <source>
        <strain evidence="2">cv. PI 614886</strain>
    </source>
</reference>
<protein>
    <submittedName>
        <fullName evidence="2">Uncharacterized protein</fullName>
    </submittedName>
</protein>
<dbReference type="Proteomes" id="UP000596660">
    <property type="component" value="Unplaced"/>
</dbReference>
<proteinExistence type="predicted"/>
<dbReference type="PANTHER" id="PTHR33144">
    <property type="entry name" value="OS10G0409366 PROTEIN-RELATED"/>
    <property type="match status" value="1"/>
</dbReference>
<dbReference type="PANTHER" id="PTHR33144:SF16">
    <property type="entry name" value="OS02G0129000 PROTEIN"/>
    <property type="match status" value="1"/>
</dbReference>
<evidence type="ECO:0000313" key="2">
    <source>
        <dbReference type="EnsemblPlants" id="AUR62040124-RA:cds"/>
    </source>
</evidence>
<keyword evidence="3" id="KW-1185">Reference proteome</keyword>
<keyword evidence="1" id="KW-0175">Coiled coil</keyword>
<evidence type="ECO:0000313" key="3">
    <source>
        <dbReference type="Proteomes" id="UP000596660"/>
    </source>
</evidence>
<organism evidence="2 3">
    <name type="scientific">Chenopodium quinoa</name>
    <name type="common">Quinoa</name>
    <dbReference type="NCBI Taxonomy" id="63459"/>
    <lineage>
        <taxon>Eukaryota</taxon>
        <taxon>Viridiplantae</taxon>
        <taxon>Streptophyta</taxon>
        <taxon>Embryophyta</taxon>
        <taxon>Tracheophyta</taxon>
        <taxon>Spermatophyta</taxon>
        <taxon>Magnoliopsida</taxon>
        <taxon>eudicotyledons</taxon>
        <taxon>Gunneridae</taxon>
        <taxon>Pentapetalae</taxon>
        <taxon>Caryophyllales</taxon>
        <taxon>Chenopodiaceae</taxon>
        <taxon>Chenopodioideae</taxon>
        <taxon>Atripliceae</taxon>
        <taxon>Chenopodium</taxon>
    </lineage>
</organism>
<name>A0A803N453_CHEQI</name>
<dbReference type="AlphaFoldDB" id="A0A803N453"/>
<reference evidence="2" key="2">
    <citation type="submission" date="2021-03" db="UniProtKB">
        <authorList>
            <consortium name="EnsemblPlants"/>
        </authorList>
    </citation>
    <scope>IDENTIFICATION</scope>
</reference>
<feature type="coiled-coil region" evidence="1">
    <location>
        <begin position="112"/>
        <end position="161"/>
    </location>
</feature>